<dbReference type="InterPro" id="IPR003661">
    <property type="entry name" value="HisK_dim/P_dom"/>
</dbReference>
<keyword evidence="10" id="KW-1185">Reference proteome</keyword>
<organism evidence="9 10">
    <name type="scientific">Hypnocyclicus thermotrophus</name>
    <dbReference type="NCBI Taxonomy" id="1627895"/>
    <lineage>
        <taxon>Bacteria</taxon>
        <taxon>Fusobacteriati</taxon>
        <taxon>Fusobacteriota</taxon>
        <taxon>Fusobacteriia</taxon>
        <taxon>Fusobacteriales</taxon>
        <taxon>Fusobacteriaceae</taxon>
        <taxon>Hypnocyclicus</taxon>
    </lineage>
</organism>
<dbReference type="InterPro" id="IPR005467">
    <property type="entry name" value="His_kinase_dom"/>
</dbReference>
<feature type="transmembrane region" description="Helical" evidence="7">
    <location>
        <begin position="62"/>
        <end position="81"/>
    </location>
</feature>
<keyword evidence="3" id="KW-0597">Phosphoprotein</keyword>
<keyword evidence="5 9" id="KW-0418">Kinase</keyword>
<dbReference type="PRINTS" id="PR00344">
    <property type="entry name" value="BCTRLSENSOR"/>
</dbReference>
<evidence type="ECO:0000256" key="2">
    <source>
        <dbReference type="ARBA" id="ARBA00012438"/>
    </source>
</evidence>
<dbReference type="Gene3D" id="1.10.287.130">
    <property type="match status" value="1"/>
</dbReference>
<dbReference type="InterPro" id="IPR003594">
    <property type="entry name" value="HATPase_dom"/>
</dbReference>
<keyword evidence="7" id="KW-0472">Membrane</keyword>
<evidence type="ECO:0000256" key="5">
    <source>
        <dbReference type="ARBA" id="ARBA00022777"/>
    </source>
</evidence>
<dbReference type="InterPro" id="IPR050736">
    <property type="entry name" value="Sensor_HK_Regulatory"/>
</dbReference>
<dbReference type="Pfam" id="PF02518">
    <property type="entry name" value="HATPase_c"/>
    <property type="match status" value="1"/>
</dbReference>
<keyword evidence="6" id="KW-0902">Two-component regulatory system</keyword>
<dbReference type="Gene3D" id="3.30.565.10">
    <property type="entry name" value="Histidine kinase-like ATPase, C-terminal domain"/>
    <property type="match status" value="1"/>
</dbReference>
<dbReference type="InterPro" id="IPR035965">
    <property type="entry name" value="PAS-like_dom_sf"/>
</dbReference>
<protein>
    <recommendedName>
        <fullName evidence="2">histidine kinase</fullName>
        <ecNumber evidence="2">2.7.13.3</ecNumber>
    </recommendedName>
</protein>
<feature type="transmembrane region" description="Helical" evidence="7">
    <location>
        <begin position="93"/>
        <end position="111"/>
    </location>
</feature>
<gene>
    <name evidence="9" type="ORF">EV215_1065</name>
</gene>
<evidence type="ECO:0000259" key="8">
    <source>
        <dbReference type="PROSITE" id="PS50109"/>
    </source>
</evidence>
<dbReference type="FunFam" id="3.30.565.10:FF:000006">
    <property type="entry name" value="Sensor histidine kinase WalK"/>
    <property type="match status" value="1"/>
</dbReference>
<dbReference type="CDD" id="cd00082">
    <property type="entry name" value="HisKA"/>
    <property type="match status" value="1"/>
</dbReference>
<dbReference type="EMBL" id="SOBG01000004">
    <property type="protein sequence ID" value="TDT70520.1"/>
    <property type="molecule type" value="Genomic_DNA"/>
</dbReference>
<comment type="caution">
    <text evidence="9">The sequence shown here is derived from an EMBL/GenBank/DDBJ whole genome shotgun (WGS) entry which is preliminary data.</text>
</comment>
<evidence type="ECO:0000313" key="10">
    <source>
        <dbReference type="Proteomes" id="UP000294678"/>
    </source>
</evidence>
<dbReference type="GO" id="GO:0000155">
    <property type="term" value="F:phosphorelay sensor kinase activity"/>
    <property type="evidence" value="ECO:0007669"/>
    <property type="project" value="InterPro"/>
</dbReference>
<feature type="transmembrane region" description="Helical" evidence="7">
    <location>
        <begin position="177"/>
        <end position="198"/>
    </location>
</feature>
<dbReference type="PROSITE" id="PS50109">
    <property type="entry name" value="HIS_KIN"/>
    <property type="match status" value="1"/>
</dbReference>
<dbReference type="SMART" id="SM00388">
    <property type="entry name" value="HisKA"/>
    <property type="match status" value="1"/>
</dbReference>
<dbReference type="Proteomes" id="UP000294678">
    <property type="component" value="Unassembled WGS sequence"/>
</dbReference>
<feature type="transmembrane region" description="Helical" evidence="7">
    <location>
        <begin position="34"/>
        <end position="55"/>
    </location>
</feature>
<accession>A0AA46I626</accession>
<dbReference type="SMART" id="SM00387">
    <property type="entry name" value="HATPase_c"/>
    <property type="match status" value="1"/>
</dbReference>
<evidence type="ECO:0000256" key="6">
    <source>
        <dbReference type="ARBA" id="ARBA00023012"/>
    </source>
</evidence>
<dbReference type="EC" id="2.7.13.3" evidence="2"/>
<dbReference type="InterPro" id="IPR036890">
    <property type="entry name" value="HATPase_C_sf"/>
</dbReference>
<dbReference type="PANTHER" id="PTHR43711:SF31">
    <property type="entry name" value="HISTIDINE KINASE"/>
    <property type="match status" value="1"/>
</dbReference>
<feature type="domain" description="Histidine kinase" evidence="8">
    <location>
        <begin position="462"/>
        <end position="676"/>
    </location>
</feature>
<dbReference type="InterPro" id="IPR036097">
    <property type="entry name" value="HisK_dim/P_sf"/>
</dbReference>
<sequence>MKKWSYLYLLLLLLFIMSLGIVIDLSAYRYDLTVIFLLLYFLISINISIISYKIATLLKRFYFFYFVFSFAVTSLISFLFLKKIIAYNILDIYFFYTLNFIEIVIYFFGIYLLKNNKKFDKNLILKSFLLVSNSYFLYSGIKYNYINFVIFGIYIQLYFVYKLTNIFDEMTFFKPSIIFKIFSTFLLIIYGFYPIIPIYLISKFLYLLSLLIIWNNFLNIFNKNNIKIFKNKELLIRKLFNINNNPVFLIKDNKIKKANKSALQLFKINNRSDLTKYELSELITIIDDSSAIVHLNDNTTKKVDIFQIDINESEFLLKLEEQETEKLIKHEISHIVGDIFYIYEEGYGYRFVSENVYNLLGYTPKNFYEDEFFSNKVSIDKKFLNLLEDKPNKATFISAYKTKNGDIIYLKENIKKITLNNNTFYYGTGCDITELQIEIENLRKEIGHLNSLNSKKDMSMSIVSHEIRTPITAIIGFLENIIINNKNIDKHITNMINKVYSNSMRLKELVNNLLDLNKLNAGKLEVTKEKNNLKELINEIILNNETLLEIKRINCENNVIDDIYVYADSSMLYQIINNIISNSIKYNHENGNIIIDVNEIGNDIIIKIKDSGIGIPIDNKEMVFKEYERVKGTKQKGTGLGLPLVKKLVELNDGKIWFESELDKGTVFYILFKKYDNI</sequence>
<dbReference type="SUPFAM" id="SSF47384">
    <property type="entry name" value="Homodimeric domain of signal transducing histidine kinase"/>
    <property type="match status" value="1"/>
</dbReference>
<keyword evidence="7" id="KW-1133">Transmembrane helix</keyword>
<evidence type="ECO:0000256" key="3">
    <source>
        <dbReference type="ARBA" id="ARBA00022553"/>
    </source>
</evidence>
<dbReference type="SUPFAM" id="SSF55785">
    <property type="entry name" value="PYP-like sensor domain (PAS domain)"/>
    <property type="match status" value="1"/>
</dbReference>
<comment type="catalytic activity">
    <reaction evidence="1">
        <text>ATP + protein L-histidine = ADP + protein N-phospho-L-histidine.</text>
        <dbReference type="EC" id="2.7.13.3"/>
    </reaction>
</comment>
<name>A0AA46I626_9FUSO</name>
<dbReference type="Pfam" id="PF00512">
    <property type="entry name" value="HisKA"/>
    <property type="match status" value="1"/>
</dbReference>
<proteinExistence type="predicted"/>
<dbReference type="AlphaFoldDB" id="A0AA46I626"/>
<evidence type="ECO:0000256" key="1">
    <source>
        <dbReference type="ARBA" id="ARBA00000085"/>
    </source>
</evidence>
<evidence type="ECO:0000256" key="4">
    <source>
        <dbReference type="ARBA" id="ARBA00022679"/>
    </source>
</evidence>
<dbReference type="InterPro" id="IPR004358">
    <property type="entry name" value="Sig_transdc_His_kin-like_C"/>
</dbReference>
<reference evidence="9 10" key="1">
    <citation type="submission" date="2019-03" db="EMBL/GenBank/DDBJ databases">
        <title>Genomic Encyclopedia of Type Strains, Phase IV (KMG-IV): sequencing the most valuable type-strain genomes for metagenomic binning, comparative biology and taxonomic classification.</title>
        <authorList>
            <person name="Goeker M."/>
        </authorList>
    </citation>
    <scope>NUCLEOTIDE SEQUENCE [LARGE SCALE GENOMIC DNA]</scope>
    <source>
        <strain evidence="9 10">DSM 100055</strain>
    </source>
</reference>
<evidence type="ECO:0000313" key="9">
    <source>
        <dbReference type="EMBL" id="TDT70520.1"/>
    </source>
</evidence>
<feature type="transmembrane region" description="Helical" evidence="7">
    <location>
        <begin position="204"/>
        <end position="222"/>
    </location>
</feature>
<feature type="transmembrane region" description="Helical" evidence="7">
    <location>
        <begin position="7"/>
        <end position="28"/>
    </location>
</feature>
<feature type="transmembrane region" description="Helical" evidence="7">
    <location>
        <begin position="145"/>
        <end position="165"/>
    </location>
</feature>
<dbReference type="PANTHER" id="PTHR43711">
    <property type="entry name" value="TWO-COMPONENT HISTIDINE KINASE"/>
    <property type="match status" value="1"/>
</dbReference>
<dbReference type="SUPFAM" id="SSF55874">
    <property type="entry name" value="ATPase domain of HSP90 chaperone/DNA topoisomerase II/histidine kinase"/>
    <property type="match status" value="1"/>
</dbReference>
<keyword evidence="4" id="KW-0808">Transferase</keyword>
<keyword evidence="7" id="KW-0812">Transmembrane</keyword>
<evidence type="ECO:0000256" key="7">
    <source>
        <dbReference type="SAM" id="Phobius"/>
    </source>
</evidence>